<dbReference type="EMBL" id="LAZR01024899">
    <property type="protein sequence ID" value="KKL73637.1"/>
    <property type="molecule type" value="Genomic_DNA"/>
</dbReference>
<sequence>MDNKIPVHKLILAILFLPLAMLGFLAIYLYLLVNVGHTKATDEIDRMLES</sequence>
<feature type="transmembrane region" description="Helical" evidence="1">
    <location>
        <begin position="12"/>
        <end position="33"/>
    </location>
</feature>
<dbReference type="AlphaFoldDB" id="A0A0F9HEX5"/>
<keyword evidence="1" id="KW-0812">Transmembrane</keyword>
<gene>
    <name evidence="2" type="ORF">LCGC14_2072910</name>
</gene>
<protein>
    <submittedName>
        <fullName evidence="2">Uncharacterized protein</fullName>
    </submittedName>
</protein>
<organism evidence="2">
    <name type="scientific">marine sediment metagenome</name>
    <dbReference type="NCBI Taxonomy" id="412755"/>
    <lineage>
        <taxon>unclassified sequences</taxon>
        <taxon>metagenomes</taxon>
        <taxon>ecological metagenomes</taxon>
    </lineage>
</organism>
<proteinExistence type="predicted"/>
<reference evidence="2" key="1">
    <citation type="journal article" date="2015" name="Nature">
        <title>Complex archaea that bridge the gap between prokaryotes and eukaryotes.</title>
        <authorList>
            <person name="Spang A."/>
            <person name="Saw J.H."/>
            <person name="Jorgensen S.L."/>
            <person name="Zaremba-Niedzwiedzka K."/>
            <person name="Martijn J."/>
            <person name="Lind A.E."/>
            <person name="van Eijk R."/>
            <person name="Schleper C."/>
            <person name="Guy L."/>
            <person name="Ettema T.J."/>
        </authorList>
    </citation>
    <scope>NUCLEOTIDE SEQUENCE</scope>
</reference>
<evidence type="ECO:0000256" key="1">
    <source>
        <dbReference type="SAM" id="Phobius"/>
    </source>
</evidence>
<comment type="caution">
    <text evidence="2">The sequence shown here is derived from an EMBL/GenBank/DDBJ whole genome shotgun (WGS) entry which is preliminary data.</text>
</comment>
<keyword evidence="1" id="KW-1133">Transmembrane helix</keyword>
<evidence type="ECO:0000313" key="2">
    <source>
        <dbReference type="EMBL" id="KKL73637.1"/>
    </source>
</evidence>
<accession>A0A0F9HEX5</accession>
<name>A0A0F9HEX5_9ZZZZ</name>
<keyword evidence="1" id="KW-0472">Membrane</keyword>